<sequence>MKKKLLAAFLCLTMAFSLAACGDSEDAGKTDKKKDSKDDGKKVYQVATDTTFAPFEFENDEGDMVGIDLDILAAIAEDQGFEYELQIVGFQAAVNALEAGQADAVIAGMSITDERKEKYDFSDEYYQSGVGMAVKKDSDIDSYEDLKGKTVAAKLGTEGCTFAESIADQYGFTVTQFEDSSTMYQDVISGNTVACFEDYPVMGYEISRGLELKLPLDMEKGAPYGFAVMKGENAELLKMFNAGLANLKESGKYDEILDTYIKK</sequence>
<dbReference type="SMART" id="SM00062">
    <property type="entry name" value="PBPb"/>
    <property type="match status" value="1"/>
</dbReference>
<evidence type="ECO:0000313" key="2">
    <source>
        <dbReference type="EMBL" id="QBF75478.1"/>
    </source>
</evidence>
<evidence type="ECO:0000313" key="3">
    <source>
        <dbReference type="Proteomes" id="UP000289664"/>
    </source>
</evidence>
<name>B0NB41_CLOS5</name>
<reference evidence="2 3" key="1">
    <citation type="journal article" date="2019" name="Appl. Environ. Microbiol.">
        <title>Clostridium scindens ATCC 35704: integration of nutritional requirements, the complete genome sequence, and global transcriptional responses to bile acids.</title>
        <authorList>
            <person name="Devendran S."/>
            <person name="Shrestha R."/>
            <person name="Alves J.M.P."/>
            <person name="Wolf P.G."/>
            <person name="Ly L."/>
            <person name="Hernandez A.G."/>
            <person name="Mendez-Garcia C."/>
            <person name="Inboden A."/>
            <person name="Wiley J."/>
            <person name="Paul O."/>
            <person name="Allen A."/>
            <person name="Springer E."/>
            <person name="Wright C.L."/>
            <person name="Fields C.J."/>
            <person name="Daniel S.L."/>
            <person name="Ridlon J.M."/>
        </authorList>
    </citation>
    <scope>NUCLEOTIDE SEQUENCE [LARGE SCALE GENOMIC DNA]</scope>
    <source>
        <strain evidence="2 3">ATCC 35704</strain>
    </source>
</reference>
<gene>
    <name evidence="2" type="primary">glnH</name>
    <name evidence="2" type="ORF">HDCHBGLK_02888</name>
</gene>
<dbReference type="CDD" id="cd13619">
    <property type="entry name" value="PBP2_GlnP"/>
    <property type="match status" value="1"/>
</dbReference>
<dbReference type="eggNOG" id="COG0834">
    <property type="taxonomic scope" value="Bacteria"/>
</dbReference>
<dbReference type="InterPro" id="IPR001320">
    <property type="entry name" value="Iontro_rcpt_C"/>
</dbReference>
<dbReference type="SMART" id="SM00079">
    <property type="entry name" value="PBPe"/>
    <property type="match status" value="1"/>
</dbReference>
<dbReference type="GO" id="GO:0015276">
    <property type="term" value="F:ligand-gated monoatomic ion channel activity"/>
    <property type="evidence" value="ECO:0007669"/>
    <property type="project" value="InterPro"/>
</dbReference>
<dbReference type="Proteomes" id="UP000289664">
    <property type="component" value="Chromosome"/>
</dbReference>
<dbReference type="GeneID" id="62697077"/>
<dbReference type="GO" id="GO:0016020">
    <property type="term" value="C:membrane"/>
    <property type="evidence" value="ECO:0007669"/>
    <property type="project" value="InterPro"/>
</dbReference>
<dbReference type="AlphaFoldDB" id="B0NB41"/>
<dbReference type="OrthoDB" id="9774451at2"/>
<dbReference type="HOGENOM" id="CLU_019602_18_2_9"/>
<dbReference type="RefSeq" id="WP_004606211.1">
    <property type="nucleotide sequence ID" value="NZ_CP036170.1"/>
</dbReference>
<dbReference type="PROSITE" id="PS51257">
    <property type="entry name" value="PROKAR_LIPOPROTEIN"/>
    <property type="match status" value="1"/>
</dbReference>
<dbReference type="PANTHER" id="PTHR35936">
    <property type="entry name" value="MEMBRANE-BOUND LYTIC MUREIN TRANSGLYCOSYLASE F"/>
    <property type="match status" value="1"/>
</dbReference>
<proteinExistence type="predicted"/>
<evidence type="ECO:0000256" key="1">
    <source>
        <dbReference type="ARBA" id="ARBA00022729"/>
    </source>
</evidence>
<dbReference type="KEGG" id="csci:HDCHBGLK_02888"/>
<dbReference type="SUPFAM" id="SSF53850">
    <property type="entry name" value="Periplasmic binding protein-like II"/>
    <property type="match status" value="1"/>
</dbReference>
<dbReference type="InterPro" id="IPR001638">
    <property type="entry name" value="Solute-binding_3/MltF_N"/>
</dbReference>
<protein>
    <submittedName>
        <fullName evidence="2">Glutamine-binding periplasmic protein</fullName>
    </submittedName>
</protein>
<keyword evidence="1" id="KW-0732">Signal</keyword>
<dbReference type="STRING" id="411468.CLOSCI_00661"/>
<dbReference type="Gene3D" id="3.40.190.10">
    <property type="entry name" value="Periplasmic binding protein-like II"/>
    <property type="match status" value="2"/>
</dbReference>
<keyword evidence="3" id="KW-1185">Reference proteome</keyword>
<dbReference type="PANTHER" id="PTHR35936:SF38">
    <property type="entry name" value="GLUTAMINE-BINDING PERIPLASMIC PROTEIN"/>
    <property type="match status" value="1"/>
</dbReference>
<organism evidence="2 3">
    <name type="scientific">Clostridium scindens (strain ATCC 35704 / DSM 5676 / VPI 13733 / 19)</name>
    <dbReference type="NCBI Taxonomy" id="411468"/>
    <lineage>
        <taxon>Bacteria</taxon>
        <taxon>Bacillati</taxon>
        <taxon>Bacillota</taxon>
        <taxon>Clostridia</taxon>
        <taxon>Lachnospirales</taxon>
        <taxon>Lachnospiraceae</taxon>
    </lineage>
</organism>
<dbReference type="Pfam" id="PF00497">
    <property type="entry name" value="SBP_bac_3"/>
    <property type="match status" value="1"/>
</dbReference>
<dbReference type="EMBL" id="CP036170">
    <property type="protein sequence ID" value="QBF75478.1"/>
    <property type="molecule type" value="Genomic_DNA"/>
</dbReference>
<accession>B0NB41</accession>